<organism evidence="1 2">
    <name type="scientific">Roseateles asaccharophilus</name>
    <dbReference type="NCBI Taxonomy" id="582607"/>
    <lineage>
        <taxon>Bacteria</taxon>
        <taxon>Pseudomonadati</taxon>
        <taxon>Pseudomonadota</taxon>
        <taxon>Betaproteobacteria</taxon>
        <taxon>Burkholderiales</taxon>
        <taxon>Sphaerotilaceae</taxon>
        <taxon>Roseateles</taxon>
    </lineage>
</organism>
<evidence type="ECO:0000313" key="2">
    <source>
        <dbReference type="Proteomes" id="UP001180825"/>
    </source>
</evidence>
<protein>
    <submittedName>
        <fullName evidence="1">Uncharacterized protein</fullName>
    </submittedName>
</protein>
<evidence type="ECO:0000313" key="1">
    <source>
        <dbReference type="EMBL" id="MDR7334555.1"/>
    </source>
</evidence>
<name>A0ABU2ABR2_9BURK</name>
<gene>
    <name evidence="1" type="ORF">J2X21_003711</name>
</gene>
<dbReference type="Proteomes" id="UP001180825">
    <property type="component" value="Unassembled WGS sequence"/>
</dbReference>
<accession>A0ABU2ABR2</accession>
<reference evidence="1 2" key="1">
    <citation type="submission" date="2023-07" db="EMBL/GenBank/DDBJ databases">
        <title>Sorghum-associated microbial communities from plants grown in Nebraska, USA.</title>
        <authorList>
            <person name="Schachtman D."/>
        </authorList>
    </citation>
    <scope>NUCLEOTIDE SEQUENCE [LARGE SCALE GENOMIC DNA]</scope>
    <source>
        <strain evidence="1 2">BE316</strain>
    </source>
</reference>
<keyword evidence="2" id="KW-1185">Reference proteome</keyword>
<comment type="caution">
    <text evidence="1">The sequence shown here is derived from an EMBL/GenBank/DDBJ whole genome shotgun (WGS) entry which is preliminary data.</text>
</comment>
<dbReference type="EMBL" id="JAVDXV010000007">
    <property type="protein sequence ID" value="MDR7334555.1"/>
    <property type="molecule type" value="Genomic_DNA"/>
</dbReference>
<proteinExistence type="predicted"/>
<sequence length="117" mass="12208">MAREVDGPAAALVAASVKQHIDGALSLLERWVAVKLGVPRGESVATLSGTTGARARALVAGIAVQVNLCPTAAVAGHFGRARATLSEQMSASRKRQPDQQILGTPTRMILEELKQLA</sequence>
<dbReference type="RefSeq" id="WP_310331056.1">
    <property type="nucleotide sequence ID" value="NZ_JAVDXV010000007.1"/>
</dbReference>